<organism evidence="1">
    <name type="scientific">Strongyloides stercoralis</name>
    <name type="common">Threadworm</name>
    <dbReference type="NCBI Taxonomy" id="6248"/>
    <lineage>
        <taxon>Eukaryota</taxon>
        <taxon>Metazoa</taxon>
        <taxon>Ecdysozoa</taxon>
        <taxon>Nematoda</taxon>
        <taxon>Chromadorea</taxon>
        <taxon>Rhabditida</taxon>
        <taxon>Tylenchina</taxon>
        <taxon>Panagrolaimomorpha</taxon>
        <taxon>Strongyloidoidea</taxon>
        <taxon>Strongyloididae</taxon>
        <taxon>Strongyloides</taxon>
    </lineage>
</organism>
<sequence length="73" mass="7546">MGETSIVLILSFDVVEVLVTSVDVDLIFGEAVDASIILVVVIEIVVDGVSVVVVTSGEALVLSVIIDGVLFSD</sequence>
<reference evidence="1" key="1">
    <citation type="submission" date="2015-08" db="UniProtKB">
        <authorList>
            <consortium name="WormBaseParasite"/>
        </authorList>
    </citation>
    <scope>IDENTIFICATION</scope>
</reference>
<accession>A0A0K0ED59</accession>
<protein>
    <submittedName>
        <fullName evidence="1">Uncharacterized protein</fullName>
    </submittedName>
</protein>
<dbReference type="WBParaSite" id="SSTP_0000742200.1">
    <property type="protein sequence ID" value="SSTP_0000742200.1"/>
    <property type="gene ID" value="SSTP_0000742200"/>
</dbReference>
<name>A0A0K0ED59_STRER</name>
<evidence type="ECO:0000313" key="1">
    <source>
        <dbReference type="WBParaSite" id="SSTP_0000742200.1"/>
    </source>
</evidence>
<dbReference type="AlphaFoldDB" id="A0A0K0ED59"/>
<proteinExistence type="predicted"/>